<reference evidence="3 4" key="1">
    <citation type="submission" date="2019-03" db="EMBL/GenBank/DDBJ databases">
        <authorList>
            <person name="Gaulin E."/>
            <person name="Dumas B."/>
        </authorList>
    </citation>
    <scope>NUCLEOTIDE SEQUENCE [LARGE SCALE GENOMIC DNA]</scope>
    <source>
        <strain evidence="3">CBS 568.67</strain>
    </source>
</reference>
<protein>
    <submittedName>
        <fullName evidence="3">Aste57867_16514 protein</fullName>
    </submittedName>
</protein>
<proteinExistence type="predicted"/>
<evidence type="ECO:0000313" key="2">
    <source>
        <dbReference type="EMBL" id="KAF0692408.1"/>
    </source>
</evidence>
<dbReference type="EMBL" id="VJMH01005888">
    <property type="protein sequence ID" value="KAF0692408.1"/>
    <property type="molecule type" value="Genomic_DNA"/>
</dbReference>
<sequence length="409" mass="45542">MVVDLLSMCNFGDFILSSQRREVFRKSLSTFQATMQSPSGTWDPRLRQFMEAALIYPIEDAIDNGRPFDIDMALNEIYSLKAYYKQVDKSKEADTLFRKLFFGIEAFRVFNNSTAHHQQGQGRGLPSSDVIDEQFQLHWKVHLDLAMRTIVHYIVWIHKEIRTRHSKVEPDARQTVVPNTNFPNRSSAQAREQIHVVSPAPAPTVETPTSQLPHFETTPVGSAAMLQPTDTRPRLNSAPRPIWPPLPEPATPTLNTEPAPLPSALSLVPGLTSLGAGPSPLAVLRELQDHVIQELRERTEMGRRARFWVMCSQGNCPTGCNMAHTAQEMKIIGICRAVSVPGWKATTCNKAASCTFGVRCDYIHPSDDIQLIEAIKQTASQLETCLVMDGTSMALVRFGDGAQVQVLAP</sequence>
<evidence type="ECO:0000313" key="4">
    <source>
        <dbReference type="Proteomes" id="UP000332933"/>
    </source>
</evidence>
<feature type="compositionally biased region" description="Polar residues" evidence="1">
    <location>
        <begin position="176"/>
        <end position="189"/>
    </location>
</feature>
<organism evidence="3 4">
    <name type="scientific">Aphanomyces stellatus</name>
    <dbReference type="NCBI Taxonomy" id="120398"/>
    <lineage>
        <taxon>Eukaryota</taxon>
        <taxon>Sar</taxon>
        <taxon>Stramenopiles</taxon>
        <taxon>Oomycota</taxon>
        <taxon>Saprolegniomycetes</taxon>
        <taxon>Saprolegniales</taxon>
        <taxon>Verrucalvaceae</taxon>
        <taxon>Aphanomyces</taxon>
    </lineage>
</organism>
<dbReference type="OrthoDB" id="438553at2759"/>
<dbReference type="Proteomes" id="UP000332933">
    <property type="component" value="Unassembled WGS sequence"/>
</dbReference>
<evidence type="ECO:0000256" key="1">
    <source>
        <dbReference type="SAM" id="MobiDB-lite"/>
    </source>
</evidence>
<reference evidence="2" key="2">
    <citation type="submission" date="2019-06" db="EMBL/GenBank/DDBJ databases">
        <title>Genomics analysis of Aphanomyces spp. identifies a new class of oomycete effector associated with host adaptation.</title>
        <authorList>
            <person name="Gaulin E."/>
        </authorList>
    </citation>
    <scope>NUCLEOTIDE SEQUENCE</scope>
    <source>
        <strain evidence="2">CBS 578.67</strain>
    </source>
</reference>
<name>A0A485L5U2_9STRA</name>
<feature type="region of interest" description="Disordered" evidence="1">
    <location>
        <begin position="169"/>
        <end position="189"/>
    </location>
</feature>
<dbReference type="AlphaFoldDB" id="A0A485L5U2"/>
<keyword evidence="4" id="KW-1185">Reference proteome</keyword>
<dbReference type="EMBL" id="CAADRA010005909">
    <property type="protein sequence ID" value="VFT93288.1"/>
    <property type="molecule type" value="Genomic_DNA"/>
</dbReference>
<gene>
    <name evidence="3" type="primary">Aste57867_16514</name>
    <name evidence="2" type="ORF">As57867_016457</name>
    <name evidence="3" type="ORF">ASTE57867_16514</name>
</gene>
<evidence type="ECO:0000313" key="3">
    <source>
        <dbReference type="EMBL" id="VFT93288.1"/>
    </source>
</evidence>
<accession>A0A485L5U2</accession>